<organism evidence="8 9">
    <name type="scientific">Ziziphus jujuba</name>
    <name type="common">Chinese jujube</name>
    <name type="synonym">Ziziphus sativa</name>
    <dbReference type="NCBI Taxonomy" id="326968"/>
    <lineage>
        <taxon>Eukaryota</taxon>
        <taxon>Viridiplantae</taxon>
        <taxon>Streptophyta</taxon>
        <taxon>Embryophyta</taxon>
        <taxon>Tracheophyta</taxon>
        <taxon>Spermatophyta</taxon>
        <taxon>Magnoliopsida</taxon>
        <taxon>eudicotyledons</taxon>
        <taxon>Gunneridae</taxon>
        <taxon>Pentapetalae</taxon>
        <taxon>rosids</taxon>
        <taxon>fabids</taxon>
        <taxon>Rosales</taxon>
        <taxon>Rhamnaceae</taxon>
        <taxon>Paliureae</taxon>
        <taxon>Ziziphus</taxon>
    </lineage>
</organism>
<proteinExistence type="inferred from homology"/>
<reference evidence="8" key="1">
    <citation type="submission" date="2025-05" db="UniProtKB">
        <authorList>
            <consortium name="RefSeq"/>
        </authorList>
    </citation>
    <scope>NUCLEOTIDE SEQUENCE [LARGE SCALE GENOMIC DNA]</scope>
</reference>
<dbReference type="RefSeq" id="XP_060671012.1">
    <property type="nucleotide sequence ID" value="XM_060815029.1"/>
</dbReference>
<keyword evidence="8" id="KW-1185">Reference proteome</keyword>
<dbReference type="Pfam" id="PF00067">
    <property type="entry name" value="p450"/>
    <property type="match status" value="1"/>
</dbReference>
<dbReference type="PROSITE" id="PS00086">
    <property type="entry name" value="CYTOCHROME_P450"/>
    <property type="match status" value="1"/>
</dbReference>
<keyword evidence="7" id="KW-0472">Membrane</keyword>
<accession>A0ABM4A2R0</accession>
<keyword evidence="7" id="KW-1133">Transmembrane helix</keyword>
<evidence type="ECO:0000256" key="1">
    <source>
        <dbReference type="ARBA" id="ARBA00010617"/>
    </source>
</evidence>
<dbReference type="PANTHER" id="PTHR47955">
    <property type="entry name" value="CYTOCHROME P450 FAMILY 71 PROTEIN"/>
    <property type="match status" value="1"/>
</dbReference>
<gene>
    <name evidence="9" type="primary">LOC107433280</name>
</gene>
<feature type="transmembrane region" description="Helical" evidence="7">
    <location>
        <begin position="6"/>
        <end position="26"/>
    </location>
</feature>
<dbReference type="Proteomes" id="UP001652623">
    <property type="component" value="Chromosome 1"/>
</dbReference>
<dbReference type="InterPro" id="IPR017972">
    <property type="entry name" value="Cyt_P450_CS"/>
</dbReference>
<evidence type="ECO:0000313" key="9">
    <source>
        <dbReference type="RefSeq" id="XP_060671012.1"/>
    </source>
</evidence>
<evidence type="ECO:0000256" key="2">
    <source>
        <dbReference type="ARBA" id="ARBA00022617"/>
    </source>
</evidence>
<keyword evidence="4 6" id="KW-0560">Oxidoreductase</keyword>
<evidence type="ECO:0000313" key="8">
    <source>
        <dbReference type="Proteomes" id="UP001652623"/>
    </source>
</evidence>
<name>A0ABM4A2R0_ZIZJJ</name>
<dbReference type="Gene3D" id="1.10.630.10">
    <property type="entry name" value="Cytochrome P450"/>
    <property type="match status" value="1"/>
</dbReference>
<dbReference type="InterPro" id="IPR036396">
    <property type="entry name" value="Cyt_P450_sf"/>
</dbReference>
<dbReference type="GeneID" id="107433280"/>
<dbReference type="InterPro" id="IPR002401">
    <property type="entry name" value="Cyt_P450_E_grp-I"/>
</dbReference>
<keyword evidence="6" id="KW-0503">Monooxygenase</keyword>
<dbReference type="SUPFAM" id="SSF48264">
    <property type="entry name" value="Cytochrome P450"/>
    <property type="match status" value="1"/>
</dbReference>
<protein>
    <submittedName>
        <fullName evidence="9">Cytochrome P450 71D9-like</fullName>
    </submittedName>
</protein>
<keyword evidence="5 6" id="KW-0408">Iron</keyword>
<keyword evidence="3 6" id="KW-0479">Metal-binding</keyword>
<evidence type="ECO:0000256" key="7">
    <source>
        <dbReference type="SAM" id="Phobius"/>
    </source>
</evidence>
<evidence type="ECO:0000256" key="4">
    <source>
        <dbReference type="ARBA" id="ARBA00023002"/>
    </source>
</evidence>
<evidence type="ECO:0000256" key="5">
    <source>
        <dbReference type="ARBA" id="ARBA00023004"/>
    </source>
</evidence>
<dbReference type="PANTHER" id="PTHR47955:SF8">
    <property type="entry name" value="CYTOCHROME P450 71D11-LIKE"/>
    <property type="match status" value="1"/>
</dbReference>
<evidence type="ECO:0000256" key="6">
    <source>
        <dbReference type="RuleBase" id="RU000461"/>
    </source>
</evidence>
<evidence type="ECO:0000256" key="3">
    <source>
        <dbReference type="ARBA" id="ARBA00022723"/>
    </source>
</evidence>
<reference evidence="9" key="2">
    <citation type="submission" date="2025-08" db="UniProtKB">
        <authorList>
            <consortium name="RefSeq"/>
        </authorList>
    </citation>
    <scope>IDENTIFICATION</scope>
    <source>
        <tissue evidence="9">Seedling</tissue>
    </source>
</reference>
<dbReference type="PRINTS" id="PR00385">
    <property type="entry name" value="P450"/>
</dbReference>
<dbReference type="CDD" id="cd11072">
    <property type="entry name" value="CYP71-like"/>
    <property type="match status" value="1"/>
</dbReference>
<dbReference type="InterPro" id="IPR001128">
    <property type="entry name" value="Cyt_P450"/>
</dbReference>
<keyword evidence="7" id="KW-0812">Transmembrane</keyword>
<dbReference type="PRINTS" id="PR00463">
    <property type="entry name" value="EP450I"/>
</dbReference>
<keyword evidence="2 6" id="KW-0349">Heme</keyword>
<comment type="similarity">
    <text evidence="1 6">Belongs to the cytochrome P450 family.</text>
</comment>
<sequence>MEIHIPSFFAFFTFFIFLFMVFNIVWRTKSKKSSLKLPPGPWKLPIIGNMHQLHGPLPHHVLTNLAMKYGPLMHLKLGEVSNIIVSSPEIAKEVLKTHDTIFANRPFLLAPKILTYDCAGISFSPYGDYWRHLRKICSMELLGTKQVKSFRSIREEEVSNLIEAIHSGERSAINLSDKIFSLGYGITARTAFGKKSRDQEAYKAVSMKITELAGGFYVADMYPSIKMLQQIGGLRHKIEKVHAEADRILENILNDHKEKKIMKRTKSHEQQANDNQEYLVDVLLKFQHYDQLDLPLTDSNIKAALLDIFTAGSDTSSTIVEWAMSEMVKNPMVMKKAQSEVRGVFRGKANADETEIDELKYLRAVIKETMRLHPPAPLLLPKECSQSCVINGFEIPKKSRVIVNAWAIGRDPMHWTEADKFYPERFLEGGSVQIDYKGSDFEFIPFGAGRRICPGMTFGMAVVELTLAQLLFHFDWKLPNHMKPEDLDMTEVFGLTVKKNANLFLIPIPHHPNLSVK</sequence>